<dbReference type="InterPro" id="IPR006170">
    <property type="entry name" value="PBP/GOBP"/>
</dbReference>
<evidence type="ECO:0000256" key="4">
    <source>
        <dbReference type="ARBA" id="ARBA00022729"/>
    </source>
</evidence>
<dbReference type="OrthoDB" id="6693014at2759"/>
<evidence type="ECO:0000256" key="3">
    <source>
        <dbReference type="ARBA" id="ARBA00022525"/>
    </source>
</evidence>
<dbReference type="GO" id="GO:0005615">
    <property type="term" value="C:extracellular space"/>
    <property type="evidence" value="ECO:0007669"/>
    <property type="project" value="TreeGrafter"/>
</dbReference>
<dbReference type="AlphaFoldDB" id="A0A6P7FH20"/>
<dbReference type="GO" id="GO:0005549">
    <property type="term" value="F:odorant binding"/>
    <property type="evidence" value="ECO:0007669"/>
    <property type="project" value="InterPro"/>
</dbReference>
<reference evidence="6" key="2">
    <citation type="submission" date="2025-05" db="UniProtKB">
        <authorList>
            <consortium name="EnsemblMetazoa"/>
        </authorList>
    </citation>
    <scope>IDENTIFICATION</scope>
</reference>
<dbReference type="InterPro" id="IPR036728">
    <property type="entry name" value="PBP_GOBP_sf"/>
</dbReference>
<dbReference type="Gene3D" id="1.10.238.20">
    <property type="entry name" value="Pheromone/general odorant binding protein domain"/>
    <property type="match status" value="1"/>
</dbReference>
<evidence type="ECO:0000313" key="7">
    <source>
        <dbReference type="Proteomes" id="UP001652700"/>
    </source>
</evidence>
<dbReference type="Proteomes" id="UP001652700">
    <property type="component" value="Unplaced"/>
</dbReference>
<name>A0A6P7FH20_DIAVI</name>
<dbReference type="Pfam" id="PF01395">
    <property type="entry name" value="PBP_GOBP"/>
    <property type="match status" value="1"/>
</dbReference>
<accession>A0A6P7FH20</accession>
<comment type="subcellular location">
    <subcellularLocation>
        <location evidence="1">Secreted</location>
    </subcellularLocation>
</comment>
<dbReference type="GO" id="GO:0007608">
    <property type="term" value="P:sensory perception of smell"/>
    <property type="evidence" value="ECO:0007669"/>
    <property type="project" value="TreeGrafter"/>
</dbReference>
<dbReference type="SUPFAM" id="SSF47565">
    <property type="entry name" value="Insect pheromone/odorant-binding proteins"/>
    <property type="match status" value="1"/>
</dbReference>
<dbReference type="KEGG" id="dvv:114330103"/>
<gene>
    <name evidence="8" type="primary">LOC114330103</name>
</gene>
<evidence type="ECO:0000256" key="1">
    <source>
        <dbReference type="ARBA" id="ARBA00004613"/>
    </source>
</evidence>
<dbReference type="EnsemblMetazoa" id="XM_028279420.2">
    <property type="protein sequence ID" value="XP_028135221.1"/>
    <property type="gene ID" value="LOC114330103"/>
</dbReference>
<dbReference type="GeneID" id="114330103"/>
<proteinExistence type="inferred from homology"/>
<keyword evidence="3" id="KW-0964">Secreted</keyword>
<evidence type="ECO:0000313" key="8">
    <source>
        <dbReference type="RefSeq" id="XP_028135221.1"/>
    </source>
</evidence>
<sequence length="135" mass="15281">MLRFAFFLCALMVFCNAMPDEIDLKQELAGLQILHNECKEDCGVTDGELDEARKQGQLTDNVGKYVFCMAKKTGLLTDDNKVNKDVIKERFGKRDPQVVDNILNNCITEDTVDEKGILKIIQCIMDTYGSKKPQK</sequence>
<reference evidence="8" key="1">
    <citation type="submission" date="2025-04" db="UniProtKB">
        <authorList>
            <consortium name="RefSeq"/>
        </authorList>
    </citation>
    <scope>IDENTIFICATION</scope>
    <source>
        <tissue evidence="8">Whole insect</tissue>
    </source>
</reference>
<evidence type="ECO:0000256" key="2">
    <source>
        <dbReference type="ARBA" id="ARBA00008098"/>
    </source>
</evidence>
<evidence type="ECO:0000256" key="5">
    <source>
        <dbReference type="SAM" id="SignalP"/>
    </source>
</evidence>
<dbReference type="SMART" id="SM00708">
    <property type="entry name" value="PhBP"/>
    <property type="match status" value="1"/>
</dbReference>
<comment type="similarity">
    <text evidence="2">Belongs to the PBP/GOBP family.</text>
</comment>
<protein>
    <submittedName>
        <fullName evidence="8">Uncharacterized protein LOC114330103 isoform X1</fullName>
    </submittedName>
</protein>
<feature type="signal peptide" evidence="5">
    <location>
        <begin position="1"/>
        <end position="17"/>
    </location>
</feature>
<dbReference type="PANTHER" id="PTHR11857:SF43">
    <property type="entry name" value="GEO07291P1-RELATED"/>
    <property type="match status" value="1"/>
</dbReference>
<dbReference type="RefSeq" id="XP_028135221.1">
    <property type="nucleotide sequence ID" value="XM_028279420.1"/>
</dbReference>
<keyword evidence="7" id="KW-1185">Reference proteome</keyword>
<evidence type="ECO:0000313" key="6">
    <source>
        <dbReference type="EnsemblMetazoa" id="XP_028135221.1"/>
    </source>
</evidence>
<organism evidence="8">
    <name type="scientific">Diabrotica virgifera virgifera</name>
    <name type="common">western corn rootworm</name>
    <dbReference type="NCBI Taxonomy" id="50390"/>
    <lineage>
        <taxon>Eukaryota</taxon>
        <taxon>Metazoa</taxon>
        <taxon>Ecdysozoa</taxon>
        <taxon>Arthropoda</taxon>
        <taxon>Hexapoda</taxon>
        <taxon>Insecta</taxon>
        <taxon>Pterygota</taxon>
        <taxon>Neoptera</taxon>
        <taxon>Endopterygota</taxon>
        <taxon>Coleoptera</taxon>
        <taxon>Polyphaga</taxon>
        <taxon>Cucujiformia</taxon>
        <taxon>Chrysomeloidea</taxon>
        <taxon>Chrysomelidae</taxon>
        <taxon>Galerucinae</taxon>
        <taxon>Diabroticina</taxon>
        <taxon>Diabroticites</taxon>
        <taxon>Diabrotica</taxon>
    </lineage>
</organism>
<feature type="chain" id="PRO_5028469912" evidence="5">
    <location>
        <begin position="18"/>
        <end position="135"/>
    </location>
</feature>
<keyword evidence="4 5" id="KW-0732">Signal</keyword>
<dbReference type="InParanoid" id="A0A6P7FH20"/>
<dbReference type="PANTHER" id="PTHR11857">
    <property type="entry name" value="ODORANT BINDING PROTEIN-RELATED"/>
    <property type="match status" value="1"/>
</dbReference>
<dbReference type="CDD" id="cd23992">
    <property type="entry name" value="PBP_GOBP"/>
    <property type="match status" value="1"/>
</dbReference>